<dbReference type="Proteomes" id="UP000502065">
    <property type="component" value="Chromosome"/>
</dbReference>
<dbReference type="EMBL" id="CP030944">
    <property type="protein sequence ID" value="QKE26343.1"/>
    <property type="molecule type" value="Genomic_DNA"/>
</dbReference>
<evidence type="ECO:0000313" key="1">
    <source>
        <dbReference type="EMBL" id="QKE26343.1"/>
    </source>
</evidence>
<sequence>MSDKNIDFRELENALIKLYGKIEIIEELQKHRGDKFNIFSILKMERLEVDTHSAFIYELINPNGTHFQGNKYLEIFIEEVLNIKDFDFNNIKVGRETLTDTSRRIDFTIENKDYYIAIEMKIDATDQENQLSDYYKYSIKQNKEFSKVYYLTLDGRDSTENSFKKYEKISFQLDILNFIEKSIEKSANLPIIRESLIQYKNLILKITNQTTEELQMESIKFINTPEMAKSATIMSKNLAYAWAEREFLFWKKLEEKVFTYIENKDWKFEISDVFFNEYDENYNESQEDVINKIINIRNKSSDCISFDLIKDDFYFKIYSYSSCNFRYQIFFDNSKDISLISNKINFKYREGKLRYKDSNIKLNFSKDYKEEPTYDIFDDKKLDEIVENIFNEIKSYMDIIVKELN</sequence>
<gene>
    <name evidence="1" type="ORF">AAQM_1599</name>
</gene>
<name>A0AAE7B2M1_9BACT</name>
<proteinExistence type="predicted"/>
<organism evidence="1 2">
    <name type="scientific">Arcobacter aquimarinus</name>
    <dbReference type="NCBI Taxonomy" id="1315211"/>
    <lineage>
        <taxon>Bacteria</taxon>
        <taxon>Pseudomonadati</taxon>
        <taxon>Campylobacterota</taxon>
        <taxon>Epsilonproteobacteria</taxon>
        <taxon>Campylobacterales</taxon>
        <taxon>Arcobacteraceae</taxon>
        <taxon>Arcobacter</taxon>
    </lineage>
</organism>
<dbReference type="Pfam" id="PF14281">
    <property type="entry name" value="PDDEXK_4"/>
    <property type="match status" value="1"/>
</dbReference>
<protein>
    <recommendedName>
        <fullName evidence="3">PD-(D/E)XK nuclease superfamily protein</fullName>
    </recommendedName>
</protein>
<evidence type="ECO:0000313" key="2">
    <source>
        <dbReference type="Proteomes" id="UP000502065"/>
    </source>
</evidence>
<dbReference type="InterPro" id="IPR029470">
    <property type="entry name" value="PDDEXK_4"/>
</dbReference>
<keyword evidence="2" id="KW-1185">Reference proteome</keyword>
<dbReference type="AlphaFoldDB" id="A0AAE7B2M1"/>
<reference evidence="1 2" key="1">
    <citation type="submission" date="2018-07" db="EMBL/GenBank/DDBJ databases">
        <title>Identification of phenol metabolism pathways in Arcobacter.</title>
        <authorList>
            <person name="Miller W.G."/>
            <person name="Yee E."/>
            <person name="Bono J.L."/>
        </authorList>
    </citation>
    <scope>NUCLEOTIDE SEQUENCE [LARGE SCALE GENOMIC DNA]</scope>
    <source>
        <strain evidence="1 2">W63</strain>
    </source>
</reference>
<dbReference type="KEGG" id="aaqi:AAQM_1599"/>
<accession>A0AAE7B2M1</accession>
<evidence type="ECO:0008006" key="3">
    <source>
        <dbReference type="Google" id="ProtNLM"/>
    </source>
</evidence>
<dbReference type="RefSeq" id="WP_129095307.1">
    <property type="nucleotide sequence ID" value="NZ_CBCSAE010000011.1"/>
</dbReference>